<gene>
    <name evidence="2" type="ORF">GMARGA_LOCUS17750</name>
</gene>
<name>A0ABN7VGI7_GIGMA</name>
<protein>
    <submittedName>
        <fullName evidence="2">16807_t:CDS:1</fullName>
    </submittedName>
</protein>
<reference evidence="2 3" key="1">
    <citation type="submission" date="2021-06" db="EMBL/GenBank/DDBJ databases">
        <authorList>
            <person name="Kallberg Y."/>
            <person name="Tangrot J."/>
            <person name="Rosling A."/>
        </authorList>
    </citation>
    <scope>NUCLEOTIDE SEQUENCE [LARGE SCALE GENOMIC DNA]</scope>
    <source>
        <strain evidence="2 3">120-4 pot B 10/14</strain>
    </source>
</reference>
<dbReference type="EMBL" id="CAJVQB010013647">
    <property type="protein sequence ID" value="CAG8763514.1"/>
    <property type="molecule type" value="Genomic_DNA"/>
</dbReference>
<evidence type="ECO:0000313" key="2">
    <source>
        <dbReference type="EMBL" id="CAG8763514.1"/>
    </source>
</evidence>
<comment type="caution">
    <text evidence="2">The sequence shown here is derived from an EMBL/GenBank/DDBJ whole genome shotgun (WGS) entry which is preliminary data.</text>
</comment>
<accession>A0ABN7VGI7</accession>
<organism evidence="2 3">
    <name type="scientific">Gigaspora margarita</name>
    <dbReference type="NCBI Taxonomy" id="4874"/>
    <lineage>
        <taxon>Eukaryota</taxon>
        <taxon>Fungi</taxon>
        <taxon>Fungi incertae sedis</taxon>
        <taxon>Mucoromycota</taxon>
        <taxon>Glomeromycotina</taxon>
        <taxon>Glomeromycetes</taxon>
        <taxon>Diversisporales</taxon>
        <taxon>Gigasporaceae</taxon>
        <taxon>Gigaspora</taxon>
    </lineage>
</organism>
<sequence>SNIKRTRSKAFYTIPILSALLPTMLATQSSSENTTNYQTIQTTKSMELDSLPQHTAKKAKASTNLPGMKFLYDNPYIVIAPAADPHDDQDTTMQQPDQAQNTQNVTEQVKETTLDMTNTQAEKRHSLLEDKSIYIEFELTGIGPLKREDDIGSTTSHAKQNMMDTNTNSNATVEGIEIPYRLYSSVVKNKDQILQEMESVDSSS</sequence>
<feature type="chain" id="PRO_5047046455" evidence="1">
    <location>
        <begin position="27"/>
        <end position="204"/>
    </location>
</feature>
<keyword evidence="1" id="KW-0732">Signal</keyword>
<evidence type="ECO:0000256" key="1">
    <source>
        <dbReference type="SAM" id="SignalP"/>
    </source>
</evidence>
<feature type="non-terminal residue" evidence="2">
    <location>
        <position position="1"/>
    </location>
</feature>
<dbReference type="Proteomes" id="UP000789901">
    <property type="component" value="Unassembled WGS sequence"/>
</dbReference>
<feature type="signal peptide" evidence="1">
    <location>
        <begin position="1"/>
        <end position="26"/>
    </location>
</feature>
<keyword evidence="3" id="KW-1185">Reference proteome</keyword>
<proteinExistence type="predicted"/>
<evidence type="ECO:0000313" key="3">
    <source>
        <dbReference type="Proteomes" id="UP000789901"/>
    </source>
</evidence>